<feature type="compositionally biased region" description="Basic and acidic residues" evidence="1">
    <location>
        <begin position="167"/>
        <end position="179"/>
    </location>
</feature>
<evidence type="ECO:0000313" key="4">
    <source>
        <dbReference type="Proteomes" id="UP000075714"/>
    </source>
</evidence>
<comment type="caution">
    <text evidence="3">The sequence shown here is derived from an EMBL/GenBank/DDBJ whole genome shotgun (WGS) entry which is preliminary data.</text>
</comment>
<dbReference type="PANTHER" id="PTHR42850:SF4">
    <property type="entry name" value="ZINC-DEPENDENT ENDOPOLYPHOSPHATASE"/>
    <property type="match status" value="1"/>
</dbReference>
<reference evidence="4" key="1">
    <citation type="journal article" date="2016" name="Nat. Commun.">
        <title>The Gonium pectorale genome demonstrates co-option of cell cycle regulation during the evolution of multicellularity.</title>
        <authorList>
            <person name="Hanschen E.R."/>
            <person name="Marriage T.N."/>
            <person name="Ferris P.J."/>
            <person name="Hamaji T."/>
            <person name="Toyoda A."/>
            <person name="Fujiyama A."/>
            <person name="Neme R."/>
            <person name="Noguchi H."/>
            <person name="Minakuchi Y."/>
            <person name="Suzuki M."/>
            <person name="Kawai-Toyooka H."/>
            <person name="Smith D.R."/>
            <person name="Sparks H."/>
            <person name="Anderson J."/>
            <person name="Bakaric R."/>
            <person name="Luria V."/>
            <person name="Karger A."/>
            <person name="Kirschner M.W."/>
            <person name="Durand P.M."/>
            <person name="Michod R.E."/>
            <person name="Nozaki H."/>
            <person name="Olson B.J."/>
        </authorList>
    </citation>
    <scope>NUCLEOTIDE SEQUENCE [LARGE SCALE GENOMIC DNA]</scope>
    <source>
        <strain evidence="4">NIES-2863</strain>
    </source>
</reference>
<proteinExistence type="predicted"/>
<feature type="compositionally biased region" description="Low complexity" evidence="1">
    <location>
        <begin position="180"/>
        <end position="195"/>
    </location>
</feature>
<dbReference type="GO" id="GO:0000298">
    <property type="term" value="F:endopolyphosphatase activity"/>
    <property type="evidence" value="ECO:0007669"/>
    <property type="project" value="TreeGrafter"/>
</dbReference>
<dbReference type="InterPro" id="IPR050126">
    <property type="entry name" value="Ap4A_hydrolase"/>
</dbReference>
<dbReference type="Gene3D" id="3.60.21.10">
    <property type="match status" value="1"/>
</dbReference>
<accession>A0A150G2T6</accession>
<dbReference type="OrthoDB" id="10267127at2759"/>
<protein>
    <recommendedName>
        <fullName evidence="2">Calcineurin-like phosphoesterase domain-containing protein</fullName>
    </recommendedName>
</protein>
<organism evidence="3 4">
    <name type="scientific">Gonium pectorale</name>
    <name type="common">Green alga</name>
    <dbReference type="NCBI Taxonomy" id="33097"/>
    <lineage>
        <taxon>Eukaryota</taxon>
        <taxon>Viridiplantae</taxon>
        <taxon>Chlorophyta</taxon>
        <taxon>core chlorophytes</taxon>
        <taxon>Chlorophyceae</taxon>
        <taxon>CS clade</taxon>
        <taxon>Chlamydomonadales</taxon>
        <taxon>Volvocaceae</taxon>
        <taxon>Gonium</taxon>
    </lineage>
</organism>
<dbReference type="SUPFAM" id="SSF56300">
    <property type="entry name" value="Metallo-dependent phosphatases"/>
    <property type="match status" value="1"/>
</dbReference>
<dbReference type="GO" id="GO:0016791">
    <property type="term" value="F:phosphatase activity"/>
    <property type="evidence" value="ECO:0007669"/>
    <property type="project" value="TreeGrafter"/>
</dbReference>
<dbReference type="GO" id="GO:0006798">
    <property type="term" value="P:polyphosphate catabolic process"/>
    <property type="evidence" value="ECO:0007669"/>
    <property type="project" value="TreeGrafter"/>
</dbReference>
<dbReference type="InterPro" id="IPR029052">
    <property type="entry name" value="Metallo-depent_PP-like"/>
</dbReference>
<dbReference type="STRING" id="33097.A0A150G2T6"/>
<keyword evidence="4" id="KW-1185">Reference proteome</keyword>
<feature type="region of interest" description="Disordered" evidence="1">
    <location>
        <begin position="163"/>
        <end position="195"/>
    </location>
</feature>
<sequence length="327" mass="33171">MPSPNPGDVHGCPELFRLLEQLRYSPAVDNLILAGDLVNKGPASLDVLDAVPTLAAEAVRGNHDDAVLGAWLAARRRRLQAGGGGGQGAEADKKGEQRLHAKFAWAAAMTEQQAAVLAGLPYTISVPQYGIAVVHAGLVPGVPLEEQELWAMYKMRNVAPLEAEGAEGEREEGRGERAEGNSPAPGPGSSAAAGAGCAAGSRLRRYRPLEKAKEGGEPWAQLWAGPVHVFFGHDARRGLQLAPAATGLDTGAVYGGALTAAVLPPLGELLAAPRGGSASGVSGLAAALAAGRAPSREELGVELVTVPAAAVYSPPTGPAAAAVTAAA</sequence>
<name>A0A150G2T6_GONPE</name>
<dbReference type="Proteomes" id="UP000075714">
    <property type="component" value="Unassembled WGS sequence"/>
</dbReference>
<dbReference type="GO" id="GO:0005737">
    <property type="term" value="C:cytoplasm"/>
    <property type="evidence" value="ECO:0007669"/>
    <property type="project" value="TreeGrafter"/>
</dbReference>
<evidence type="ECO:0000259" key="2">
    <source>
        <dbReference type="Pfam" id="PF00149"/>
    </source>
</evidence>
<dbReference type="Pfam" id="PF00149">
    <property type="entry name" value="Metallophos"/>
    <property type="match status" value="1"/>
</dbReference>
<dbReference type="PANTHER" id="PTHR42850">
    <property type="entry name" value="METALLOPHOSPHOESTERASE"/>
    <property type="match status" value="1"/>
</dbReference>
<dbReference type="EMBL" id="LSYV01000072">
    <property type="protein sequence ID" value="KXZ44186.1"/>
    <property type="molecule type" value="Genomic_DNA"/>
</dbReference>
<dbReference type="AlphaFoldDB" id="A0A150G2T6"/>
<gene>
    <name evidence="3" type="ORF">GPECTOR_71g547</name>
</gene>
<evidence type="ECO:0000256" key="1">
    <source>
        <dbReference type="SAM" id="MobiDB-lite"/>
    </source>
</evidence>
<feature type="domain" description="Calcineurin-like phosphoesterase" evidence="2">
    <location>
        <begin position="7"/>
        <end position="138"/>
    </location>
</feature>
<evidence type="ECO:0000313" key="3">
    <source>
        <dbReference type="EMBL" id="KXZ44186.1"/>
    </source>
</evidence>
<dbReference type="InterPro" id="IPR004843">
    <property type="entry name" value="Calcineurin-like_PHP"/>
</dbReference>